<organism evidence="2">
    <name type="scientific">viral metagenome</name>
    <dbReference type="NCBI Taxonomy" id="1070528"/>
    <lineage>
        <taxon>unclassified sequences</taxon>
        <taxon>metagenomes</taxon>
        <taxon>organismal metagenomes</taxon>
    </lineage>
</organism>
<dbReference type="AlphaFoldDB" id="A0A6C0IYZ3"/>
<protein>
    <submittedName>
        <fullName evidence="2">Uncharacterized protein</fullName>
    </submittedName>
</protein>
<name>A0A6C0IYZ3_9ZZZZ</name>
<feature type="region of interest" description="Disordered" evidence="1">
    <location>
        <begin position="311"/>
        <end position="330"/>
    </location>
</feature>
<evidence type="ECO:0000256" key="1">
    <source>
        <dbReference type="SAM" id="MobiDB-lite"/>
    </source>
</evidence>
<dbReference type="Gene3D" id="2.60.40.420">
    <property type="entry name" value="Cupredoxins - blue copper proteins"/>
    <property type="match status" value="2"/>
</dbReference>
<evidence type="ECO:0000313" key="2">
    <source>
        <dbReference type="EMBL" id="QHT97665.1"/>
    </source>
</evidence>
<dbReference type="EMBL" id="MN740283">
    <property type="protein sequence ID" value="QHT97665.1"/>
    <property type="molecule type" value="Genomic_DNA"/>
</dbReference>
<feature type="compositionally biased region" description="Polar residues" evidence="1">
    <location>
        <begin position="320"/>
        <end position="330"/>
    </location>
</feature>
<proteinExistence type="predicted"/>
<reference evidence="2" key="1">
    <citation type="journal article" date="2020" name="Nature">
        <title>Giant virus diversity and host interactions through global metagenomics.</title>
        <authorList>
            <person name="Schulz F."/>
            <person name="Roux S."/>
            <person name="Paez-Espino D."/>
            <person name="Jungbluth S."/>
            <person name="Walsh D.A."/>
            <person name="Denef V.J."/>
            <person name="McMahon K.D."/>
            <person name="Konstantinidis K.T."/>
            <person name="Eloe-Fadrosh E.A."/>
            <person name="Kyrpides N.C."/>
            <person name="Woyke T."/>
        </authorList>
    </citation>
    <scope>NUCLEOTIDE SEQUENCE</scope>
    <source>
        <strain evidence="2">GVMAG-M-3300025572-1</strain>
    </source>
</reference>
<dbReference type="InterPro" id="IPR008972">
    <property type="entry name" value="Cupredoxin"/>
</dbReference>
<dbReference type="SUPFAM" id="SSF58104">
    <property type="entry name" value="Methyl-accepting chemotaxis protein (MCP) signaling domain"/>
    <property type="match status" value="1"/>
</dbReference>
<feature type="region of interest" description="Disordered" evidence="1">
    <location>
        <begin position="175"/>
        <end position="195"/>
    </location>
</feature>
<sequence>MSGIIENLGNAVSSMFRGRTPQAQPSATKVHIIPWGLEAFPEDGSGRSLHIKAGDTLHFVPIDDEPHNVAEADIVGEDEWLPAQDRQLGINYRTRPGFNEQLKINKAGTYYLVSPVNGQHKVMRLTVVANGVSPQREQLSQQEKARLDQAKQRAQQAVNEARQCADEARQAMAQAQQQQTEAAKQRAQQAMQRAQQAQQKAQDALQSLGDLAQQLGQNATQIVNDVIQDVQQGVTNVANQAMNIVTSLTNPMKKIGPLGPVNNHILENVQILQGTGTFASRFPNFDLSQFNILDQNRVVGPLGPVVRKHNVQSRADGPAATQQQQPQNGSLPAAVMVDDMQEEEEEIVAFGPAYDEQRRQARRARRRRRRQRDINVRWDTNALLAPDGSVRTLEVPQGTVVNFHSTDGRPHNLVEVNSDFGTKKMRPMIDTEVTDELDESLRMDKVGTYYFISTTDPRTMRLIIKVNPRDAADEIINGA</sequence>
<accession>A0A6C0IYZ3</accession>
<dbReference type="SUPFAM" id="SSF49503">
    <property type="entry name" value="Cupredoxins"/>
    <property type="match status" value="2"/>
</dbReference>